<dbReference type="Gene3D" id="2.60.120.1130">
    <property type="match status" value="1"/>
</dbReference>
<feature type="non-terminal residue" evidence="1">
    <location>
        <position position="1"/>
    </location>
</feature>
<reference evidence="1 2" key="1">
    <citation type="submission" date="2017-11" db="EMBL/GenBank/DDBJ databases">
        <title>Infants hospitalized years apart are colonized by the same room-sourced microbial strains.</title>
        <authorList>
            <person name="Brooks B."/>
            <person name="Olm M.R."/>
            <person name="Firek B.A."/>
            <person name="Baker R."/>
            <person name="Thomas B.C."/>
            <person name="Morowitz M.J."/>
            <person name="Banfield J.F."/>
        </authorList>
    </citation>
    <scope>NUCLEOTIDE SEQUENCE [LARGE SCALE GENOMIC DNA]</scope>
    <source>
        <strain evidence="1">S2_009_000_R2_76</strain>
    </source>
</reference>
<name>A0A2W5GJN2_9SPHI</name>
<dbReference type="EMBL" id="QFOI01000245">
    <property type="protein sequence ID" value="PZP45956.1"/>
    <property type="molecule type" value="Genomic_DNA"/>
</dbReference>
<protein>
    <submittedName>
        <fullName evidence="1">Uncharacterized protein</fullName>
    </submittedName>
</protein>
<organism evidence="1 2">
    <name type="scientific">Pseudopedobacter saltans</name>
    <dbReference type="NCBI Taxonomy" id="151895"/>
    <lineage>
        <taxon>Bacteria</taxon>
        <taxon>Pseudomonadati</taxon>
        <taxon>Bacteroidota</taxon>
        <taxon>Sphingobacteriia</taxon>
        <taxon>Sphingobacteriales</taxon>
        <taxon>Sphingobacteriaceae</taxon>
        <taxon>Pseudopedobacter</taxon>
    </lineage>
</organism>
<sequence length="253" mass="29213">YFMLDASDKHLGFNHLNQECYNGYGRTINIDLPTLVPLSPDNLEENNTTFVNIINSAQGDRLSGSYQSNLGYFSSMSVRDEVSKTTPKEYFESKQKNFSFPISFTNTGIDSLSSYDNPIALHYDFEFEPEKEELIYFNPMFGNAQKENPFKVADRKYPVEMPYKVVDNYILMMDIPKGYEVDDLPKSAKVSLNGTDGFFQYMIAKQDNKIQLMVKTKLNRATFDPEDYSSLRDFFALIVKKQNEPIVFKKIKN</sequence>
<accession>A0A2W5GJN2</accession>
<dbReference type="Proteomes" id="UP000249645">
    <property type="component" value="Unassembled WGS sequence"/>
</dbReference>
<dbReference type="AlphaFoldDB" id="A0A2W5GJN2"/>
<evidence type="ECO:0000313" key="2">
    <source>
        <dbReference type="Proteomes" id="UP000249645"/>
    </source>
</evidence>
<proteinExistence type="predicted"/>
<comment type="caution">
    <text evidence="1">The sequence shown here is derived from an EMBL/GenBank/DDBJ whole genome shotgun (WGS) entry which is preliminary data.</text>
</comment>
<evidence type="ECO:0000313" key="1">
    <source>
        <dbReference type="EMBL" id="PZP45956.1"/>
    </source>
</evidence>
<gene>
    <name evidence="1" type="ORF">DI598_12715</name>
</gene>